<evidence type="ECO:0000256" key="3">
    <source>
        <dbReference type="ARBA" id="ARBA00022741"/>
    </source>
</evidence>
<feature type="binding site" evidence="5">
    <location>
        <position position="32"/>
    </location>
    <ligand>
        <name>AMP</name>
        <dbReference type="ChEBI" id="CHEBI:456215"/>
    </ligand>
</feature>
<evidence type="ECO:0000256" key="4">
    <source>
        <dbReference type="ARBA" id="ARBA00022777"/>
    </source>
</evidence>
<name>A0A2A6LWG7_RHIFR</name>
<comment type="subcellular location">
    <subcellularLocation>
        <location evidence="5 7">Cytoplasm</location>
    </subcellularLocation>
</comment>
<comment type="domain">
    <text evidence="5">Consists of three domains, a large central CORE domain and two small peripheral domains, NMPbind and LID, which undergo movements during catalysis. The LID domain closes over the site of phosphoryl transfer upon ATP binding. Assembling and dissambling the active center during each catalytic cycle provides an effective means to prevent ATP hydrolysis.</text>
</comment>
<sequence length="194" mass="21095">MVNLVLIGPPGAGKGTQAERLVRDFGLLHISTGDLLRHAIKEETSLGLQAKAAVDAGKLVPDNVVIGLVKERLLRKAAAQGFILDGFPRTVEQADALEALLEGIDKPLHHVILFDIPMDSLTGRIAKRAAQSRTAGAEVRSDDNCEVLKRRVDEFARATVALSPFYEQRQLLRRVDATQSVQDVASQIGCLLDR</sequence>
<dbReference type="InterPro" id="IPR033690">
    <property type="entry name" value="Adenylat_kinase_CS"/>
</dbReference>
<dbReference type="GO" id="GO:0004017">
    <property type="term" value="F:AMP kinase activity"/>
    <property type="evidence" value="ECO:0007669"/>
    <property type="project" value="UniProtKB-UniRule"/>
</dbReference>
<dbReference type="AlphaFoldDB" id="A0A2A6LWG7"/>
<feature type="binding site" evidence="5">
    <location>
        <position position="151"/>
    </location>
    <ligand>
        <name>AMP</name>
        <dbReference type="ChEBI" id="CHEBI:456215"/>
    </ligand>
</feature>
<dbReference type="NCBIfam" id="NF001381">
    <property type="entry name" value="PRK00279.1-3"/>
    <property type="match status" value="1"/>
</dbReference>
<dbReference type="InterPro" id="IPR000850">
    <property type="entry name" value="Adenylat/UMP-CMP_kin"/>
</dbReference>
<feature type="binding site" evidence="5">
    <location>
        <position position="37"/>
    </location>
    <ligand>
        <name>AMP</name>
        <dbReference type="ChEBI" id="CHEBI:456215"/>
    </ligand>
</feature>
<evidence type="ECO:0000313" key="8">
    <source>
        <dbReference type="EMBL" id="PDT46708.1"/>
    </source>
</evidence>
<feature type="binding site" evidence="5">
    <location>
        <position position="128"/>
    </location>
    <ligand>
        <name>ATP</name>
        <dbReference type="ChEBI" id="CHEBI:30616"/>
    </ligand>
</feature>
<dbReference type="Proteomes" id="UP000220353">
    <property type="component" value="Unassembled WGS sequence"/>
</dbReference>
<protein>
    <recommendedName>
        <fullName evidence="5 7">Adenylate kinase</fullName>
        <shortName evidence="5">AK</shortName>
        <ecNumber evidence="5 7">2.7.4.3</ecNumber>
    </recommendedName>
    <alternativeName>
        <fullName evidence="5">ATP-AMP transphosphorylase</fullName>
    </alternativeName>
    <alternativeName>
        <fullName evidence="5">ATP:AMP phosphotransferase</fullName>
    </alternativeName>
    <alternativeName>
        <fullName evidence="5">Adenylate monophosphate kinase</fullName>
    </alternativeName>
</protein>
<dbReference type="NCBIfam" id="NF011100">
    <property type="entry name" value="PRK14527.1"/>
    <property type="match status" value="1"/>
</dbReference>
<dbReference type="NCBIfam" id="NF011104">
    <property type="entry name" value="PRK14531.1"/>
    <property type="match status" value="1"/>
</dbReference>
<feature type="binding site" evidence="5">
    <location>
        <position position="140"/>
    </location>
    <ligand>
        <name>AMP</name>
        <dbReference type="ChEBI" id="CHEBI:456215"/>
    </ligand>
</feature>
<dbReference type="InterPro" id="IPR027417">
    <property type="entry name" value="P-loop_NTPase"/>
</dbReference>
<comment type="function">
    <text evidence="5">Catalyzes the reversible transfer of the terminal phosphate group between ATP and AMP. Plays an important role in cellular energy homeostasis and in adenine nucleotide metabolism.</text>
</comment>
<organism evidence="8 9">
    <name type="scientific">Rhizobium fredii</name>
    <name type="common">Sinorhizobium fredii</name>
    <dbReference type="NCBI Taxonomy" id="380"/>
    <lineage>
        <taxon>Bacteria</taxon>
        <taxon>Pseudomonadati</taxon>
        <taxon>Pseudomonadota</taxon>
        <taxon>Alphaproteobacteria</taxon>
        <taxon>Hyphomicrobiales</taxon>
        <taxon>Rhizobiaceae</taxon>
        <taxon>Sinorhizobium/Ensifer group</taxon>
        <taxon>Sinorhizobium</taxon>
    </lineage>
</organism>
<feature type="binding site" evidence="5">
    <location>
        <begin position="11"/>
        <end position="16"/>
    </location>
    <ligand>
        <name>ATP</name>
        <dbReference type="ChEBI" id="CHEBI:30616"/>
    </ligand>
</feature>
<keyword evidence="1 5" id="KW-0808">Transferase</keyword>
<evidence type="ECO:0000256" key="5">
    <source>
        <dbReference type="HAMAP-Rule" id="MF_00235"/>
    </source>
</evidence>
<keyword evidence="5" id="KW-0963">Cytoplasm</keyword>
<feature type="binding site" evidence="5">
    <location>
        <begin position="86"/>
        <end position="89"/>
    </location>
    <ligand>
        <name>AMP</name>
        <dbReference type="ChEBI" id="CHEBI:456215"/>
    </ligand>
</feature>
<feature type="binding site" evidence="5">
    <location>
        <begin position="58"/>
        <end position="60"/>
    </location>
    <ligand>
        <name>AMP</name>
        <dbReference type="ChEBI" id="CHEBI:456215"/>
    </ligand>
</feature>
<evidence type="ECO:0000256" key="1">
    <source>
        <dbReference type="ARBA" id="ARBA00022679"/>
    </source>
</evidence>
<comment type="pathway">
    <text evidence="5">Purine metabolism; AMP biosynthesis via salvage pathway; AMP from ADP: step 1/1.</text>
</comment>
<dbReference type="HAMAP" id="MF_00235">
    <property type="entry name" value="Adenylate_kinase_Adk"/>
    <property type="match status" value="1"/>
</dbReference>
<keyword evidence="3 5" id="KW-0547">Nucleotide-binding</keyword>
<dbReference type="GO" id="GO:0005737">
    <property type="term" value="C:cytoplasm"/>
    <property type="evidence" value="ECO:0007669"/>
    <property type="project" value="UniProtKB-SubCell"/>
</dbReference>
<feature type="binding site" evidence="5">
    <location>
        <position position="93"/>
    </location>
    <ligand>
        <name>AMP</name>
        <dbReference type="ChEBI" id="CHEBI:456215"/>
    </ligand>
</feature>
<evidence type="ECO:0000256" key="2">
    <source>
        <dbReference type="ARBA" id="ARBA00022727"/>
    </source>
</evidence>
<comment type="caution">
    <text evidence="8">The sequence shown here is derived from an EMBL/GenBank/DDBJ whole genome shotgun (WGS) entry which is preliminary data.</text>
</comment>
<dbReference type="UniPathway" id="UPA00588">
    <property type="reaction ID" value="UER00649"/>
</dbReference>
<dbReference type="PRINTS" id="PR00094">
    <property type="entry name" value="ADENYLTKNASE"/>
</dbReference>
<keyword evidence="5 7" id="KW-0067">ATP-binding</keyword>
<keyword evidence="2 5" id="KW-0545">Nucleotide biosynthesis</keyword>
<proteinExistence type="inferred from homology"/>
<dbReference type="Gene3D" id="3.40.50.300">
    <property type="entry name" value="P-loop containing nucleotide triphosphate hydrolases"/>
    <property type="match status" value="1"/>
</dbReference>
<dbReference type="EC" id="2.7.4.3" evidence="5 7"/>
<reference evidence="8 9" key="1">
    <citation type="submission" date="2017-09" db="EMBL/GenBank/DDBJ databases">
        <title>Comparative genomics of rhizobia isolated from Phaseolus vulgaris in China.</title>
        <authorList>
            <person name="Tong W."/>
        </authorList>
    </citation>
    <scope>NUCLEOTIDE SEQUENCE [LARGE SCALE GENOMIC DNA]</scope>
    <source>
        <strain evidence="8 9">PCH1</strain>
    </source>
</reference>
<dbReference type="SUPFAM" id="SSF52540">
    <property type="entry name" value="P-loop containing nucleoside triphosphate hydrolases"/>
    <property type="match status" value="1"/>
</dbReference>
<comment type="subunit">
    <text evidence="5 7">Monomer.</text>
</comment>
<dbReference type="RefSeq" id="WP_097587201.1">
    <property type="nucleotide sequence ID" value="NZ_NWTC01000012.1"/>
</dbReference>
<feature type="region of interest" description="NMP" evidence="5">
    <location>
        <begin position="31"/>
        <end position="60"/>
    </location>
</feature>
<dbReference type="NCBIfam" id="NF011105">
    <property type="entry name" value="PRK14532.1"/>
    <property type="match status" value="1"/>
</dbReference>
<dbReference type="EMBL" id="NWTC01000012">
    <property type="protein sequence ID" value="PDT46708.1"/>
    <property type="molecule type" value="Genomic_DNA"/>
</dbReference>
<comment type="similarity">
    <text evidence="5 6">Belongs to the adenylate kinase family.</text>
</comment>
<evidence type="ECO:0000256" key="6">
    <source>
        <dbReference type="RuleBase" id="RU003330"/>
    </source>
</evidence>
<dbReference type="CDD" id="cd01428">
    <property type="entry name" value="ADK"/>
    <property type="match status" value="1"/>
</dbReference>
<dbReference type="Pfam" id="PF00406">
    <property type="entry name" value="ADK"/>
    <property type="match status" value="1"/>
</dbReference>
<dbReference type="PANTHER" id="PTHR23359">
    <property type="entry name" value="NUCLEOTIDE KINASE"/>
    <property type="match status" value="1"/>
</dbReference>
<accession>A0A2A6LWG7</accession>
<feature type="binding site" evidence="5">
    <location>
        <position position="179"/>
    </location>
    <ligand>
        <name>ATP</name>
        <dbReference type="ChEBI" id="CHEBI:30616"/>
    </ligand>
</feature>
<evidence type="ECO:0000313" key="9">
    <source>
        <dbReference type="Proteomes" id="UP000220353"/>
    </source>
</evidence>
<keyword evidence="4 5" id="KW-0418">Kinase</keyword>
<gene>
    <name evidence="5" type="primary">adk</name>
    <name evidence="8" type="ORF">CO661_16975</name>
</gene>
<comment type="caution">
    <text evidence="5">Lacks conserved residue(s) required for the propagation of feature annotation.</text>
</comment>
<dbReference type="GO" id="GO:0044209">
    <property type="term" value="P:AMP salvage"/>
    <property type="evidence" value="ECO:0007669"/>
    <property type="project" value="UniProtKB-UniRule"/>
</dbReference>
<comment type="catalytic activity">
    <reaction evidence="5 7">
        <text>AMP + ATP = 2 ADP</text>
        <dbReference type="Rhea" id="RHEA:12973"/>
        <dbReference type="ChEBI" id="CHEBI:30616"/>
        <dbReference type="ChEBI" id="CHEBI:456215"/>
        <dbReference type="ChEBI" id="CHEBI:456216"/>
        <dbReference type="EC" id="2.7.4.3"/>
    </reaction>
</comment>
<evidence type="ECO:0000256" key="7">
    <source>
        <dbReference type="RuleBase" id="RU003331"/>
    </source>
</evidence>
<dbReference type="GO" id="GO:0005524">
    <property type="term" value="F:ATP binding"/>
    <property type="evidence" value="ECO:0007669"/>
    <property type="project" value="UniProtKB-UniRule"/>
</dbReference>
<dbReference type="PROSITE" id="PS00113">
    <property type="entry name" value="ADENYLATE_KINASE"/>
    <property type="match status" value="1"/>
</dbReference>